<dbReference type="Pfam" id="PF00037">
    <property type="entry name" value="Fer4"/>
    <property type="match status" value="2"/>
</dbReference>
<dbReference type="Proteomes" id="UP001145087">
    <property type="component" value="Unassembled WGS sequence"/>
</dbReference>
<dbReference type="InterPro" id="IPR002586">
    <property type="entry name" value="CobQ/CobB/MinD/ParA_Nub-bd_dom"/>
</dbReference>
<dbReference type="SUPFAM" id="SSF52540">
    <property type="entry name" value="P-loop containing nucleoside triphosphate hydrolases"/>
    <property type="match status" value="1"/>
</dbReference>
<evidence type="ECO:0000259" key="1">
    <source>
        <dbReference type="PROSITE" id="PS51379"/>
    </source>
</evidence>
<dbReference type="Pfam" id="PF01656">
    <property type="entry name" value="CbiA"/>
    <property type="match status" value="1"/>
</dbReference>
<dbReference type="InterPro" id="IPR027417">
    <property type="entry name" value="P-loop_NTPase"/>
</dbReference>
<sequence>MNKMQIAIASGKGGTGKTTVSVNLYYFLSKEFDNQVQLIDCDVEEPNDLLFFPEAQKTDNKSVYSLVPKIDTNKCTFCKKCADWCEFNAITIVKNLKFSEVNTDLCHSCGVCSVACNFNAITEHKKPLGIISKSEIKFGMGIVEGRLEIGSAMQTSLIKKVKKNASNTSQITLFDAPPGTSCPVVETVADANYVILVTEPTPFGVNDLKITVELLFDLNIPFGVIVNKAGLGNDEIYRFLEEKNIELLGKIPFSKSYAGNYSKGELLKNIPAEMQEFYMEIVKSLKTKITSK</sequence>
<dbReference type="PROSITE" id="PS51379">
    <property type="entry name" value="4FE4S_FER_2"/>
    <property type="match status" value="2"/>
</dbReference>
<dbReference type="AlphaFoldDB" id="A0A9X3F9Q7"/>
<dbReference type="Gene3D" id="3.30.70.20">
    <property type="match status" value="1"/>
</dbReference>
<dbReference type="Gene3D" id="3.40.50.300">
    <property type="entry name" value="P-loop containing nucleotide triphosphate hydrolases"/>
    <property type="match status" value="1"/>
</dbReference>
<feature type="domain" description="4Fe-4S ferredoxin-type" evidence="1">
    <location>
        <begin position="97"/>
        <end position="126"/>
    </location>
</feature>
<keyword evidence="3" id="KW-1185">Reference proteome</keyword>
<dbReference type="PANTHER" id="PTHR43063">
    <property type="entry name" value="4FE-4S CLUSTER CONTAINING PARA FAMILY ATPASE PROTEIN"/>
    <property type="match status" value="1"/>
</dbReference>
<dbReference type="InterPro" id="IPR017896">
    <property type="entry name" value="4Fe4S_Fe-S-bd"/>
</dbReference>
<evidence type="ECO:0000313" key="3">
    <source>
        <dbReference type="Proteomes" id="UP001145087"/>
    </source>
</evidence>
<gene>
    <name evidence="2" type="ORF">OU798_22585</name>
</gene>
<protein>
    <submittedName>
        <fullName evidence="2">ATP-binding protein</fullName>
    </submittedName>
</protein>
<dbReference type="SUPFAM" id="SSF54862">
    <property type="entry name" value="4Fe-4S ferredoxins"/>
    <property type="match status" value="1"/>
</dbReference>
<dbReference type="EMBL" id="JAPOHD010000067">
    <property type="protein sequence ID" value="MCY1723153.1"/>
    <property type="molecule type" value="Genomic_DNA"/>
</dbReference>
<comment type="caution">
    <text evidence="2">The sequence shown here is derived from an EMBL/GenBank/DDBJ whole genome shotgun (WGS) entry which is preliminary data.</text>
</comment>
<feature type="domain" description="4Fe-4S ferredoxin-type" evidence="1">
    <location>
        <begin position="66"/>
        <end position="95"/>
    </location>
</feature>
<keyword evidence="2" id="KW-0547">Nucleotide-binding</keyword>
<dbReference type="PANTHER" id="PTHR43063:SF1">
    <property type="entry name" value="4FE-4S CLUSTER CONTAINING PARA FAMILY ATPASE PROTEIN"/>
    <property type="match status" value="1"/>
</dbReference>
<evidence type="ECO:0000313" key="2">
    <source>
        <dbReference type="EMBL" id="MCY1723153.1"/>
    </source>
</evidence>
<dbReference type="GO" id="GO:0005524">
    <property type="term" value="F:ATP binding"/>
    <property type="evidence" value="ECO:0007669"/>
    <property type="project" value="UniProtKB-KW"/>
</dbReference>
<dbReference type="RefSeq" id="WP_343335479.1">
    <property type="nucleotide sequence ID" value="NZ_JAPOHD010000067.1"/>
</dbReference>
<reference evidence="2" key="1">
    <citation type="submission" date="2022-11" db="EMBL/GenBank/DDBJ databases">
        <title>Marilongibacter aestuarii gen. nov., sp. nov., isolated from tidal flat sediment.</title>
        <authorList>
            <person name="Jiayan W."/>
        </authorList>
    </citation>
    <scope>NUCLEOTIDE SEQUENCE</scope>
    <source>
        <strain evidence="2">Z1-6</strain>
    </source>
</reference>
<accession>A0A9X3F9Q7</accession>
<organism evidence="2 3">
    <name type="scientific">Draconibacterium aestuarii</name>
    <dbReference type="NCBI Taxonomy" id="2998507"/>
    <lineage>
        <taxon>Bacteria</taxon>
        <taxon>Pseudomonadati</taxon>
        <taxon>Bacteroidota</taxon>
        <taxon>Bacteroidia</taxon>
        <taxon>Marinilabiliales</taxon>
        <taxon>Prolixibacteraceae</taxon>
        <taxon>Draconibacterium</taxon>
    </lineage>
</organism>
<proteinExistence type="predicted"/>
<name>A0A9X3F9Q7_9BACT</name>
<keyword evidence="2" id="KW-0067">ATP-binding</keyword>